<evidence type="ECO:0000313" key="3">
    <source>
        <dbReference type="Proteomes" id="UP000800038"/>
    </source>
</evidence>
<sequence>MKRKVEDLEERMADLDVKMDDIITLCRTPPVPRRHPHRQFYQYRSPLPPSPAEACQHQVETELVPRPLLNRSMTLPAEVMHFATVVKSPSPLFSRSNTLPPASARNICVSPVEKSPSPLFSRRKTLPPGSTRNMRVRPEEESPSPLFSRSNTLPPGSARRHVAPVEKIPSPFGSKSRTLPPGSARCIHVSPVGKCRSPLSNEVHVASLEKSPSPLFSRRKTSPPETPAATIERGPTPLFKRTTLPPETPAAIIERGPTPLFKRRTTLPSETQTVTMERSPTPLFKRRTTLPPEATQFATVGPSWPSLSPVISNSSTSSPAPSLCFSDASISSTPLSTPATSPHSSPKLSMRPLTYHFAPSVWTIPPATPVPGIRQSLRRKKSPRIETLRGLRAKDSEACLQKVYTQRTSAYMDGSMFAGKLLPSGFRMVLESPGEEGFHRRTWM</sequence>
<accession>A0A6A5T4M2</accession>
<feature type="region of interest" description="Disordered" evidence="1">
    <location>
        <begin position="210"/>
        <end position="244"/>
    </location>
</feature>
<organism evidence="2 3">
    <name type="scientific">Clathrospora elynae</name>
    <dbReference type="NCBI Taxonomy" id="706981"/>
    <lineage>
        <taxon>Eukaryota</taxon>
        <taxon>Fungi</taxon>
        <taxon>Dikarya</taxon>
        <taxon>Ascomycota</taxon>
        <taxon>Pezizomycotina</taxon>
        <taxon>Dothideomycetes</taxon>
        <taxon>Pleosporomycetidae</taxon>
        <taxon>Pleosporales</taxon>
        <taxon>Diademaceae</taxon>
        <taxon>Clathrospora</taxon>
    </lineage>
</organism>
<keyword evidence="3" id="KW-1185">Reference proteome</keyword>
<proteinExistence type="predicted"/>
<name>A0A6A5T4M2_9PLEO</name>
<dbReference type="Proteomes" id="UP000800038">
    <property type="component" value="Unassembled WGS sequence"/>
</dbReference>
<feature type="region of interest" description="Disordered" evidence="1">
    <location>
        <begin position="114"/>
        <end position="161"/>
    </location>
</feature>
<reference evidence="2" key="1">
    <citation type="journal article" date="2020" name="Stud. Mycol.">
        <title>101 Dothideomycetes genomes: a test case for predicting lifestyles and emergence of pathogens.</title>
        <authorList>
            <person name="Haridas S."/>
            <person name="Albert R."/>
            <person name="Binder M."/>
            <person name="Bloem J."/>
            <person name="Labutti K."/>
            <person name="Salamov A."/>
            <person name="Andreopoulos B."/>
            <person name="Baker S."/>
            <person name="Barry K."/>
            <person name="Bills G."/>
            <person name="Bluhm B."/>
            <person name="Cannon C."/>
            <person name="Castanera R."/>
            <person name="Culley D."/>
            <person name="Daum C."/>
            <person name="Ezra D."/>
            <person name="Gonzalez J."/>
            <person name="Henrissat B."/>
            <person name="Kuo A."/>
            <person name="Liang C."/>
            <person name="Lipzen A."/>
            <person name="Lutzoni F."/>
            <person name="Magnuson J."/>
            <person name="Mondo S."/>
            <person name="Nolan M."/>
            <person name="Ohm R."/>
            <person name="Pangilinan J."/>
            <person name="Park H.-J."/>
            <person name="Ramirez L."/>
            <person name="Alfaro M."/>
            <person name="Sun H."/>
            <person name="Tritt A."/>
            <person name="Yoshinaga Y."/>
            <person name="Zwiers L.-H."/>
            <person name="Turgeon B."/>
            <person name="Goodwin S."/>
            <person name="Spatafora J."/>
            <person name="Crous P."/>
            <person name="Grigoriev I."/>
        </authorList>
    </citation>
    <scope>NUCLEOTIDE SEQUENCE</scope>
    <source>
        <strain evidence="2">CBS 161.51</strain>
    </source>
</reference>
<protein>
    <submittedName>
        <fullName evidence="2">Uncharacterized protein</fullName>
    </submittedName>
</protein>
<dbReference type="OrthoDB" id="3934095at2759"/>
<dbReference type="EMBL" id="ML976008">
    <property type="protein sequence ID" value="KAF1945686.1"/>
    <property type="molecule type" value="Genomic_DNA"/>
</dbReference>
<evidence type="ECO:0000256" key="1">
    <source>
        <dbReference type="SAM" id="MobiDB-lite"/>
    </source>
</evidence>
<feature type="compositionally biased region" description="Polar residues" evidence="1">
    <location>
        <begin position="145"/>
        <end position="154"/>
    </location>
</feature>
<gene>
    <name evidence="2" type="ORF">EJ02DRAFT_509357</name>
</gene>
<evidence type="ECO:0000313" key="2">
    <source>
        <dbReference type="EMBL" id="KAF1945686.1"/>
    </source>
</evidence>
<dbReference type="AlphaFoldDB" id="A0A6A5T4M2"/>